<dbReference type="Proteomes" id="UP000025229">
    <property type="component" value="Chromosome"/>
</dbReference>
<gene>
    <name evidence="3" type="ORF">RradSPS_1127</name>
    <name evidence="4" type="ORF">SIL72_07210</name>
</gene>
<dbReference type="AlphaFoldDB" id="A0A023X324"/>
<dbReference type="KEGG" id="rrd:RradSPS_1127"/>
<dbReference type="EMBL" id="CP007514">
    <property type="protein sequence ID" value="AHY46410.1"/>
    <property type="molecule type" value="Genomic_DNA"/>
</dbReference>
<evidence type="ECO:0000313" key="5">
    <source>
        <dbReference type="Proteomes" id="UP000025229"/>
    </source>
</evidence>
<feature type="domain" description="DR2241 stabilising" evidence="2">
    <location>
        <begin position="21"/>
        <end position="124"/>
    </location>
</feature>
<organism evidence="3 5">
    <name type="scientific">Rubrobacter radiotolerans</name>
    <name type="common">Arthrobacter radiotolerans</name>
    <dbReference type="NCBI Taxonomy" id="42256"/>
    <lineage>
        <taxon>Bacteria</taxon>
        <taxon>Bacillati</taxon>
        <taxon>Actinomycetota</taxon>
        <taxon>Rubrobacteria</taxon>
        <taxon>Rubrobacterales</taxon>
        <taxon>Rubrobacteraceae</taxon>
        <taxon>Rubrobacter</taxon>
    </lineage>
</organism>
<evidence type="ECO:0000313" key="3">
    <source>
        <dbReference type="EMBL" id="AHY46410.1"/>
    </source>
</evidence>
<keyword evidence="5" id="KW-1185">Reference proteome</keyword>
<reference evidence="4" key="2">
    <citation type="submission" date="2023-11" db="EMBL/GenBank/DDBJ databases">
        <title>MicrobeMod: A computational toolkit for identifying prokaryotic methylation and restriction-modification with nanopore sequencing.</title>
        <authorList>
            <person name="Crits-Christoph A."/>
            <person name="Kang S.C."/>
            <person name="Lee H."/>
            <person name="Ostrov N."/>
        </authorList>
    </citation>
    <scope>NUCLEOTIDE SEQUENCE</scope>
    <source>
        <strain evidence="4">ATCC 51242</strain>
    </source>
</reference>
<dbReference type="Pfam" id="PF18069">
    <property type="entry name" value="DR2241"/>
    <property type="match status" value="1"/>
</dbReference>
<dbReference type="RefSeq" id="WP_051589421.1">
    <property type="nucleotide sequence ID" value="NZ_CP007514.1"/>
</dbReference>
<dbReference type="Pfam" id="PF18009">
    <property type="entry name" value="Fer4_23"/>
    <property type="match status" value="1"/>
</dbReference>
<evidence type="ECO:0000259" key="2">
    <source>
        <dbReference type="Pfam" id="PF18069"/>
    </source>
</evidence>
<reference evidence="3 5" key="1">
    <citation type="submission" date="2014-03" db="EMBL/GenBank/DDBJ databases">
        <title>Complete genome sequence of the Radio-Resistant Rubrobacter radiotolerans RSPS-4.</title>
        <authorList>
            <person name="Egas C.C."/>
            <person name="Barroso C.C."/>
            <person name="Froufe H.J.C."/>
            <person name="Pacheco J.J."/>
            <person name="Albuquerque L.L."/>
            <person name="da Costa M.M.S."/>
        </authorList>
    </citation>
    <scope>NUCLEOTIDE SEQUENCE [LARGE SCALE GENOMIC DNA]</scope>
    <source>
        <strain evidence="3 5">RSPS-4</strain>
    </source>
</reference>
<dbReference type="OrthoDB" id="191086at2"/>
<dbReference type="Proteomes" id="UP001281130">
    <property type="component" value="Unassembled WGS sequence"/>
</dbReference>
<dbReference type="EMBL" id="JAWXXX010000001">
    <property type="protein sequence ID" value="MDX5893817.1"/>
    <property type="molecule type" value="Genomic_DNA"/>
</dbReference>
<evidence type="ECO:0000313" key="4">
    <source>
        <dbReference type="EMBL" id="MDX5893817.1"/>
    </source>
</evidence>
<sequence>MPETEREPERKHANVAAEARRAFTAWVEETPDGCSFAQVRVRKVPGGYRVSHVEDREEEVREVYDEPREAREVARFTEGGEHRPLKSAPNLRRGWRLDLADDGALILAMNYLYPAAVVHWYLEREGRLHKTTFRETAGRQSGIYERVKHLSDRAVQEAARACCEDAVCLKRTLWDVDEGQPLEMDRGAGEIPCPEPCSVFVSFARKVRTFEKEERYADAGGLTPSEKKDLRALVSAVAEGEVDLAREAEFDEPLNVRRMRYRRLTLSPKLAEVEKEKS</sequence>
<evidence type="ECO:0000259" key="1">
    <source>
        <dbReference type="Pfam" id="PF18009"/>
    </source>
</evidence>
<proteinExistence type="predicted"/>
<dbReference type="InterPro" id="IPR041181">
    <property type="entry name" value="DR2241_middle"/>
</dbReference>
<accession>A0A023X324</accession>
<dbReference type="Gene3D" id="3.30.70.2320">
    <property type="match status" value="1"/>
</dbReference>
<dbReference type="Gene3D" id="3.30.1360.190">
    <property type="match status" value="1"/>
</dbReference>
<name>A0A023X324_RUBRA</name>
<feature type="domain" description="DR2241 4Fe-4S iron-sulfur cluster binding" evidence="1">
    <location>
        <begin position="125"/>
        <end position="206"/>
    </location>
</feature>
<dbReference type="STRING" id="42256.RradSPS_1127"/>
<protein>
    <submittedName>
        <fullName evidence="4">DR2241 family protein</fullName>
    </submittedName>
</protein>
<dbReference type="InterPro" id="IPR041346">
    <property type="entry name" value="DR2241_Fer4"/>
</dbReference>
<dbReference type="eggNOG" id="COG2138">
    <property type="taxonomic scope" value="Bacteria"/>
</dbReference>
<dbReference type="HOGENOM" id="CLU_1037803_0_0_11"/>